<protein>
    <recommendedName>
        <fullName evidence="3">PASTA domain-containing protein</fullName>
    </recommendedName>
</protein>
<evidence type="ECO:0008006" key="3">
    <source>
        <dbReference type="Google" id="ProtNLM"/>
    </source>
</evidence>
<name>A0ABX1CDP7_9ACTN</name>
<gene>
    <name evidence="1" type="ORF">HCN52_20315</name>
</gene>
<proteinExistence type="predicted"/>
<organism evidence="1 2">
    <name type="scientific">Streptomyces bohaiensis</name>
    <dbReference type="NCBI Taxonomy" id="1431344"/>
    <lineage>
        <taxon>Bacteria</taxon>
        <taxon>Bacillati</taxon>
        <taxon>Actinomycetota</taxon>
        <taxon>Actinomycetes</taxon>
        <taxon>Kitasatosporales</taxon>
        <taxon>Streptomycetaceae</taxon>
        <taxon>Streptomyces</taxon>
    </lineage>
</organism>
<dbReference type="EMBL" id="JAAVJC010000260">
    <property type="protein sequence ID" value="NJQ17219.1"/>
    <property type="molecule type" value="Genomic_DNA"/>
</dbReference>
<accession>A0ABX1CDP7</accession>
<evidence type="ECO:0000313" key="1">
    <source>
        <dbReference type="EMBL" id="NJQ17219.1"/>
    </source>
</evidence>
<reference evidence="1 2" key="1">
    <citation type="submission" date="2020-03" db="EMBL/GenBank/DDBJ databases">
        <title>Draft genome of Streptomyces sp. ventii, isolated from the Axial Seamount in the Pacific Ocean, and resequencing of the two type strains Streptomyces lonarensis strain NCL 716 and Streptomyces bohaiensis strain 11A07.</title>
        <authorList>
            <person name="Loughran R.M."/>
            <person name="Pfannmuller K.M."/>
            <person name="Wasson B.J."/>
            <person name="Deadmond M.C."/>
            <person name="Paddock B.E."/>
            <person name="Koyack M.J."/>
            <person name="Gallegos D.A."/>
            <person name="Mitchell E.A."/>
            <person name="Ushijima B."/>
            <person name="Saw J.H."/>
            <person name="Mcphail K.L."/>
            <person name="Videau P."/>
        </authorList>
    </citation>
    <scope>NUCLEOTIDE SEQUENCE [LARGE SCALE GENOMIC DNA]</scope>
    <source>
        <strain evidence="1 2">11A07</strain>
    </source>
</reference>
<dbReference type="RefSeq" id="WP_168089899.1">
    <property type="nucleotide sequence ID" value="NZ_BHZH01000266.1"/>
</dbReference>
<sequence>MRRLSVPVCDRLRGCGVRCGELRGFWGELVVRSPDAHGEWYLGGHWAAGPADALRWMVDRAGRLADALDPVPRGGPFPPAVLESAGEGYDPAAVFREWAADAGYQRVQARALRGGGPVSVNSRGPDVVTGQGAVEVLYSLSCRPVVVPSAVAQPALPERSSASRRSSVHCQLASESTGVWENPVAASRLM</sequence>
<evidence type="ECO:0000313" key="2">
    <source>
        <dbReference type="Proteomes" id="UP000727056"/>
    </source>
</evidence>
<dbReference type="Proteomes" id="UP000727056">
    <property type="component" value="Unassembled WGS sequence"/>
</dbReference>
<keyword evidence="2" id="KW-1185">Reference proteome</keyword>
<comment type="caution">
    <text evidence="1">The sequence shown here is derived from an EMBL/GenBank/DDBJ whole genome shotgun (WGS) entry which is preliminary data.</text>
</comment>